<dbReference type="InterPro" id="IPR006089">
    <property type="entry name" value="Acyl-CoA_DH_CS"/>
</dbReference>
<evidence type="ECO:0000256" key="6">
    <source>
        <dbReference type="RuleBase" id="RU362125"/>
    </source>
</evidence>
<evidence type="ECO:0000256" key="5">
    <source>
        <dbReference type="ARBA" id="ARBA00023002"/>
    </source>
</evidence>
<dbReference type="InterPro" id="IPR009075">
    <property type="entry name" value="AcylCo_DH/oxidase_C"/>
</dbReference>
<dbReference type="Gene3D" id="1.10.540.10">
    <property type="entry name" value="Acyl-CoA dehydrogenase/oxidase, N-terminal domain"/>
    <property type="match status" value="1"/>
</dbReference>
<keyword evidence="11" id="KW-1185">Reference proteome</keyword>
<gene>
    <name evidence="10" type="ORF">GCM10009798_17800</name>
</gene>
<dbReference type="Gene3D" id="2.40.110.10">
    <property type="entry name" value="Butyryl-CoA Dehydrogenase, subunit A, domain 2"/>
    <property type="match status" value="1"/>
</dbReference>
<feature type="domain" description="Acyl-CoA dehydrogenase/oxidase N-terminal" evidence="9">
    <location>
        <begin position="14"/>
        <end position="119"/>
    </location>
</feature>
<dbReference type="Gene3D" id="1.20.140.10">
    <property type="entry name" value="Butyryl-CoA Dehydrogenase, subunit A, domain 3"/>
    <property type="match status" value="1"/>
</dbReference>
<comment type="cofactor">
    <cofactor evidence="1 6">
        <name>FAD</name>
        <dbReference type="ChEBI" id="CHEBI:57692"/>
    </cofactor>
</comment>
<dbReference type="InterPro" id="IPR037069">
    <property type="entry name" value="AcylCoA_DH/ox_N_sf"/>
</dbReference>
<dbReference type="InterPro" id="IPR009100">
    <property type="entry name" value="AcylCoA_DH/oxidase_NM_dom_sf"/>
</dbReference>
<feature type="domain" description="Acyl-CoA dehydrogenase/oxidase C-terminal" evidence="7">
    <location>
        <begin position="229"/>
        <end position="377"/>
    </location>
</feature>
<dbReference type="InterPro" id="IPR050741">
    <property type="entry name" value="Acyl-CoA_dehydrogenase"/>
</dbReference>
<feature type="domain" description="Acyl-CoA oxidase/dehydrogenase middle" evidence="8">
    <location>
        <begin position="124"/>
        <end position="215"/>
    </location>
</feature>
<protein>
    <submittedName>
        <fullName evidence="10">Acyl-CoA dehydrogenase family protein</fullName>
    </submittedName>
</protein>
<accession>A0ABN2QUY2</accession>
<dbReference type="Pfam" id="PF00441">
    <property type="entry name" value="Acyl-CoA_dh_1"/>
    <property type="match status" value="1"/>
</dbReference>
<dbReference type="InterPro" id="IPR006091">
    <property type="entry name" value="Acyl-CoA_Oxase/DH_mid-dom"/>
</dbReference>
<evidence type="ECO:0000313" key="10">
    <source>
        <dbReference type="EMBL" id="GAA1958607.1"/>
    </source>
</evidence>
<sequence length="391" mass="42067">MLAEDVRALTFEDYVATIRAFTDEELIPAEPEMVRLGEVPPRLVDRMAGLGLFAITLGPEHGGLGWSVEQQVLLTMEFTRASVVYRSRFSTTIGLVSQAVAAHGTEDQRARLLPEFAAGRTVAAFALTEESAGTDATAVRTTAVADGDGFVLNGSKRYITNGHWADVLLVFARHEESSALSAFLVDRTAAGVTTRVPEQMNGHAEGPVAEIDLVDVRVGRADLLGGVEGQGLRQAMRGINHARIHVAATAVGQATRLLQEATEHAASRHQFGQPLLELGALQSMLGRSYAELEAGRALVVDCAREFDRVGPPRERISAAKLYCTEMASAVADRAVQVLGGAGIVGPHAVPRMWRDVRALRIYEGASQLHERNLARALPTLLSTSDERNPHA</sequence>
<evidence type="ECO:0000256" key="1">
    <source>
        <dbReference type="ARBA" id="ARBA00001974"/>
    </source>
</evidence>
<evidence type="ECO:0000256" key="4">
    <source>
        <dbReference type="ARBA" id="ARBA00022827"/>
    </source>
</evidence>
<comment type="caution">
    <text evidence="10">The sequence shown here is derived from an EMBL/GenBank/DDBJ whole genome shotgun (WGS) entry which is preliminary data.</text>
</comment>
<dbReference type="PROSITE" id="PS00072">
    <property type="entry name" value="ACYL_COA_DH_1"/>
    <property type="match status" value="1"/>
</dbReference>
<name>A0ABN2QUY2_9ACTN</name>
<reference evidence="10 11" key="1">
    <citation type="journal article" date="2019" name="Int. J. Syst. Evol. Microbiol.">
        <title>The Global Catalogue of Microorganisms (GCM) 10K type strain sequencing project: providing services to taxonomists for standard genome sequencing and annotation.</title>
        <authorList>
            <consortium name="The Broad Institute Genomics Platform"/>
            <consortium name="The Broad Institute Genome Sequencing Center for Infectious Disease"/>
            <person name="Wu L."/>
            <person name="Ma J."/>
        </authorList>
    </citation>
    <scope>NUCLEOTIDE SEQUENCE [LARGE SCALE GENOMIC DNA]</scope>
    <source>
        <strain evidence="10 11">JCM 15309</strain>
    </source>
</reference>
<dbReference type="InterPro" id="IPR013786">
    <property type="entry name" value="AcylCoA_DH/ox_N"/>
</dbReference>
<dbReference type="SUPFAM" id="SSF47203">
    <property type="entry name" value="Acyl-CoA dehydrogenase C-terminal domain-like"/>
    <property type="match status" value="1"/>
</dbReference>
<evidence type="ECO:0000259" key="9">
    <source>
        <dbReference type="Pfam" id="PF02771"/>
    </source>
</evidence>
<keyword evidence="3 6" id="KW-0285">Flavoprotein</keyword>
<dbReference type="InterPro" id="IPR046373">
    <property type="entry name" value="Acyl-CoA_Oxase/DH_mid-dom_sf"/>
</dbReference>
<dbReference type="Proteomes" id="UP001500571">
    <property type="component" value="Unassembled WGS sequence"/>
</dbReference>
<dbReference type="InterPro" id="IPR036250">
    <property type="entry name" value="AcylCo_DH-like_C"/>
</dbReference>
<organism evidence="10 11">
    <name type="scientific">Nocardioides panacihumi</name>
    <dbReference type="NCBI Taxonomy" id="400774"/>
    <lineage>
        <taxon>Bacteria</taxon>
        <taxon>Bacillati</taxon>
        <taxon>Actinomycetota</taxon>
        <taxon>Actinomycetes</taxon>
        <taxon>Propionibacteriales</taxon>
        <taxon>Nocardioidaceae</taxon>
        <taxon>Nocardioides</taxon>
    </lineage>
</organism>
<evidence type="ECO:0000259" key="8">
    <source>
        <dbReference type="Pfam" id="PF02770"/>
    </source>
</evidence>
<dbReference type="PANTHER" id="PTHR48083:SF31">
    <property type="entry name" value="ACYL-COA DEHYDROGENASE FADE10-RELATED"/>
    <property type="match status" value="1"/>
</dbReference>
<proteinExistence type="inferred from homology"/>
<evidence type="ECO:0000313" key="11">
    <source>
        <dbReference type="Proteomes" id="UP001500571"/>
    </source>
</evidence>
<dbReference type="PIRSF" id="PIRSF016578">
    <property type="entry name" value="HsaA"/>
    <property type="match status" value="1"/>
</dbReference>
<dbReference type="SUPFAM" id="SSF56645">
    <property type="entry name" value="Acyl-CoA dehydrogenase NM domain-like"/>
    <property type="match status" value="1"/>
</dbReference>
<dbReference type="RefSeq" id="WP_344044406.1">
    <property type="nucleotide sequence ID" value="NZ_BAAAPB010000001.1"/>
</dbReference>
<dbReference type="Pfam" id="PF02771">
    <property type="entry name" value="Acyl-CoA_dh_N"/>
    <property type="match status" value="1"/>
</dbReference>
<keyword evidence="5 6" id="KW-0560">Oxidoreductase</keyword>
<evidence type="ECO:0000256" key="3">
    <source>
        <dbReference type="ARBA" id="ARBA00022630"/>
    </source>
</evidence>
<dbReference type="EMBL" id="BAAAPB010000001">
    <property type="protein sequence ID" value="GAA1958607.1"/>
    <property type="molecule type" value="Genomic_DNA"/>
</dbReference>
<keyword evidence="4 6" id="KW-0274">FAD</keyword>
<evidence type="ECO:0000256" key="2">
    <source>
        <dbReference type="ARBA" id="ARBA00009347"/>
    </source>
</evidence>
<dbReference type="Pfam" id="PF02770">
    <property type="entry name" value="Acyl-CoA_dh_M"/>
    <property type="match status" value="1"/>
</dbReference>
<evidence type="ECO:0000259" key="7">
    <source>
        <dbReference type="Pfam" id="PF00441"/>
    </source>
</evidence>
<comment type="similarity">
    <text evidence="2 6">Belongs to the acyl-CoA dehydrogenase family.</text>
</comment>
<dbReference type="PANTHER" id="PTHR48083">
    <property type="entry name" value="MEDIUM-CHAIN SPECIFIC ACYL-COA DEHYDROGENASE, MITOCHONDRIAL-RELATED"/>
    <property type="match status" value="1"/>
</dbReference>